<reference evidence="3" key="2">
    <citation type="submission" date="2019-04" db="EMBL/GenBank/DDBJ databases">
        <title>Friends and foes A comparative genomics studyof 23 Aspergillus species from section Flavi.</title>
        <authorList>
            <consortium name="DOE Joint Genome Institute"/>
            <person name="Kjaerbolling I."/>
            <person name="Vesth T."/>
            <person name="Frisvad J.C."/>
            <person name="Nybo J.L."/>
            <person name="Theobald S."/>
            <person name="Kildgaard S."/>
            <person name="Isbrandt T."/>
            <person name="Kuo A."/>
            <person name="Sato A."/>
            <person name="Lyhne E.K."/>
            <person name="Kogle M.E."/>
            <person name="Wiebenga A."/>
            <person name="Kun R.S."/>
            <person name="Lubbers R.J."/>
            <person name="Makela M.R."/>
            <person name="Barry K."/>
            <person name="Chovatia M."/>
            <person name="Clum A."/>
            <person name="Daum C."/>
            <person name="Haridas S."/>
            <person name="He G."/>
            <person name="LaButti K."/>
            <person name="Lipzen A."/>
            <person name="Mondo S."/>
            <person name="Riley R."/>
            <person name="Salamov A."/>
            <person name="Simmons B.A."/>
            <person name="Magnuson J.K."/>
            <person name="Henrissat B."/>
            <person name="Mortensen U.H."/>
            <person name="Larsen T.O."/>
            <person name="Devries R.P."/>
            <person name="Grigoriev I.V."/>
            <person name="Machida M."/>
            <person name="Baker S.E."/>
            <person name="Andersen M.R."/>
        </authorList>
    </citation>
    <scope>NUCLEOTIDE SEQUENCE [LARGE SCALE GENOMIC DNA]</scope>
    <source>
        <strain evidence="3">IBT 14317</strain>
    </source>
</reference>
<dbReference type="EMBL" id="SPNV01000169">
    <property type="protein sequence ID" value="KAF5859333.1"/>
    <property type="molecule type" value="Genomic_DNA"/>
</dbReference>
<sequence>MRFWVDWELWQKLSVVIAALLFLVLIYSICALIRNRGATKKHAAAEARLKVINDVEANEVPFGAPALERGVYVEGIWTPSLDSPTDSSAPIKENSVVPGLKPLLVNSASALQKPTQTHTPTSQISQPDSRSASEDPDRRMEASGSLHSNPLYANTLGKVDAHDVGKHQNVAESDITRLKARFNSRSSWIGKPFDKRMSGIEGTRQRTSSEEFRRRISKLFDENVQARPADMFQLQSVPLESGDNHPDELTRDPSENRLNFITHR</sequence>
<protein>
    <submittedName>
        <fullName evidence="3">Uncharacterized protein</fullName>
    </submittedName>
</protein>
<gene>
    <name evidence="3" type="ORF">BDV23DRAFT_179795</name>
    <name evidence="4" type="ORF">ETB97_002995</name>
</gene>
<proteinExistence type="predicted"/>
<reference evidence="4 5" key="1">
    <citation type="submission" date="2019-04" db="EMBL/GenBank/DDBJ databases">
        <title>Aspergillus burnettii sp. nov., novel species from soil in southeast Queensland.</title>
        <authorList>
            <person name="Gilchrist C.L.M."/>
            <person name="Pitt J.I."/>
            <person name="Lange L."/>
            <person name="Lacey H.J."/>
            <person name="Vuong D."/>
            <person name="Midgley D.J."/>
            <person name="Greenfield P."/>
            <person name="Bradbury M."/>
            <person name="Lacey E."/>
            <person name="Busk P.K."/>
            <person name="Pilgaard B."/>
            <person name="Chooi Y.H."/>
            <person name="Piggott A.M."/>
        </authorList>
    </citation>
    <scope>NUCLEOTIDE SEQUENCE [LARGE SCALE GENOMIC DNA]</scope>
    <source>
        <strain evidence="4 5">FRR 5400</strain>
    </source>
</reference>
<evidence type="ECO:0000313" key="3">
    <source>
        <dbReference type="EMBL" id="KAE8394313.1"/>
    </source>
</evidence>
<dbReference type="Proteomes" id="UP000541154">
    <property type="component" value="Unassembled WGS sequence"/>
</dbReference>
<feature type="transmembrane region" description="Helical" evidence="2">
    <location>
        <begin position="12"/>
        <end position="33"/>
    </location>
</feature>
<organism evidence="3">
    <name type="scientific">Petromyces alliaceus</name>
    <name type="common">Aspergillus alliaceus</name>
    <dbReference type="NCBI Taxonomy" id="209559"/>
    <lineage>
        <taxon>Eukaryota</taxon>
        <taxon>Fungi</taxon>
        <taxon>Dikarya</taxon>
        <taxon>Ascomycota</taxon>
        <taxon>Pezizomycotina</taxon>
        <taxon>Eurotiomycetes</taxon>
        <taxon>Eurotiomycetidae</taxon>
        <taxon>Eurotiales</taxon>
        <taxon>Aspergillaceae</taxon>
        <taxon>Aspergillus</taxon>
        <taxon>Aspergillus subgen. Circumdati</taxon>
    </lineage>
</organism>
<keyword evidence="2" id="KW-0812">Transmembrane</keyword>
<evidence type="ECO:0000313" key="4">
    <source>
        <dbReference type="EMBL" id="KAF5859333.1"/>
    </source>
</evidence>
<feature type="compositionally biased region" description="Basic and acidic residues" evidence="1">
    <location>
        <begin position="242"/>
        <end position="255"/>
    </location>
</feature>
<evidence type="ECO:0000313" key="5">
    <source>
        <dbReference type="Proteomes" id="UP000541154"/>
    </source>
</evidence>
<dbReference type="EMBL" id="ML735224">
    <property type="protein sequence ID" value="KAE8394313.1"/>
    <property type="molecule type" value="Genomic_DNA"/>
</dbReference>
<feature type="region of interest" description="Disordered" evidence="1">
    <location>
        <begin position="239"/>
        <end position="264"/>
    </location>
</feature>
<dbReference type="OrthoDB" id="5426165at2759"/>
<evidence type="ECO:0000256" key="2">
    <source>
        <dbReference type="SAM" id="Phobius"/>
    </source>
</evidence>
<accession>A0A8H6A4R1</accession>
<keyword evidence="5" id="KW-1185">Reference proteome</keyword>
<accession>A0A5N7CLG5</accession>
<dbReference type="Proteomes" id="UP000326877">
    <property type="component" value="Unassembled WGS sequence"/>
</dbReference>
<evidence type="ECO:0000256" key="1">
    <source>
        <dbReference type="SAM" id="MobiDB-lite"/>
    </source>
</evidence>
<keyword evidence="2" id="KW-0472">Membrane</keyword>
<dbReference type="AlphaFoldDB" id="A0A5N7CLG5"/>
<feature type="compositionally biased region" description="Polar residues" evidence="1">
    <location>
        <begin position="110"/>
        <end position="130"/>
    </location>
</feature>
<feature type="region of interest" description="Disordered" evidence="1">
    <location>
        <begin position="110"/>
        <end position="151"/>
    </location>
</feature>
<feature type="compositionally biased region" description="Basic and acidic residues" evidence="1">
    <location>
        <begin position="131"/>
        <end position="141"/>
    </location>
</feature>
<keyword evidence="2" id="KW-1133">Transmembrane helix</keyword>
<name>A0A5N7CLG5_PETAA</name>
<dbReference type="PANTHER" id="PTHR40623">
    <property type="entry name" value="INTEGRAL MEMBRANE PROTEIN"/>
    <property type="match status" value="1"/>
</dbReference>
<dbReference type="PANTHER" id="PTHR40623:SF2">
    <property type="entry name" value="INTEGRAL MEMBRANE PROTEIN"/>
    <property type="match status" value="1"/>
</dbReference>